<comment type="caution">
    <text evidence="2">The sequence shown here is derived from an EMBL/GenBank/DDBJ whole genome shotgun (WGS) entry which is preliminary data.</text>
</comment>
<dbReference type="EMBL" id="ABOU02000046">
    <property type="protein sequence ID" value="EDY32264.1"/>
    <property type="molecule type" value="Genomic_DNA"/>
</dbReference>
<dbReference type="Proteomes" id="UP000003254">
    <property type="component" value="Unassembled WGS sequence"/>
</dbReference>
<keyword evidence="1" id="KW-1133">Transmembrane helix</keyword>
<reference evidence="2 3" key="2">
    <citation type="submission" date="2008-08" db="EMBL/GenBank/DDBJ databases">
        <authorList>
            <person name="Fulton L."/>
            <person name="Clifton S."/>
            <person name="Fulton B."/>
            <person name="Xu J."/>
            <person name="Minx P."/>
            <person name="Pepin K.H."/>
            <person name="Johnson M."/>
            <person name="Bhonagiri V."/>
            <person name="Nash W.E."/>
            <person name="Mardis E.R."/>
            <person name="Wilson R.K."/>
        </authorList>
    </citation>
    <scope>NUCLEOTIDE SEQUENCE [LARGE SCALE GENOMIC DNA]</scope>
    <source>
        <strain evidence="2 3">ATCC 29176</strain>
    </source>
</reference>
<evidence type="ECO:0000313" key="3">
    <source>
        <dbReference type="Proteomes" id="UP000003254"/>
    </source>
</evidence>
<accession>B5CRA2</accession>
<evidence type="ECO:0000256" key="1">
    <source>
        <dbReference type="SAM" id="Phobius"/>
    </source>
</evidence>
<evidence type="ECO:0000313" key="2">
    <source>
        <dbReference type="EMBL" id="EDY32264.1"/>
    </source>
</evidence>
<proteinExistence type="predicted"/>
<keyword evidence="3" id="KW-1185">Reference proteome</keyword>
<reference evidence="2 3" key="1">
    <citation type="submission" date="2008-08" db="EMBL/GenBank/DDBJ databases">
        <title>Draft genome sequence of Ruminococcus lactaris ATCC 29176.</title>
        <authorList>
            <person name="Sudarsanam P."/>
            <person name="Ley R."/>
            <person name="Guruge J."/>
            <person name="Turnbaugh P.J."/>
            <person name="Mahowald M."/>
            <person name="Liep D."/>
            <person name="Gordon J."/>
        </authorList>
    </citation>
    <scope>NUCLEOTIDE SEQUENCE [LARGE SCALE GENOMIC DNA]</scope>
    <source>
        <strain evidence="2 3">ATCC 29176</strain>
    </source>
</reference>
<gene>
    <name evidence="2" type="ORF">RUMLAC_02002</name>
</gene>
<sequence length="78" mass="8874">MPAFTLSVNIFISYSTFYFLFQIFFFLSHIKSSYRIALHPYSCLTLSAAGSYAADFHATDSHVAKKCLPFIFLLSYAL</sequence>
<protein>
    <submittedName>
        <fullName evidence="2">Uncharacterized protein</fullName>
    </submittedName>
</protein>
<dbReference type="AlphaFoldDB" id="B5CRA2"/>
<feature type="transmembrane region" description="Helical" evidence="1">
    <location>
        <begin position="6"/>
        <end position="27"/>
    </location>
</feature>
<keyword evidence="1" id="KW-0472">Membrane</keyword>
<keyword evidence="1" id="KW-0812">Transmembrane</keyword>
<dbReference type="HOGENOM" id="CLU_2619882_0_0_9"/>
<organism evidence="2 3">
    <name type="scientific">[Ruminococcus] lactaris ATCC 29176</name>
    <dbReference type="NCBI Taxonomy" id="471875"/>
    <lineage>
        <taxon>Bacteria</taxon>
        <taxon>Bacillati</taxon>
        <taxon>Bacillota</taxon>
        <taxon>Clostridia</taxon>
        <taxon>Lachnospirales</taxon>
        <taxon>Lachnospiraceae</taxon>
        <taxon>Mediterraneibacter</taxon>
    </lineage>
</organism>
<name>B5CRA2_9FIRM</name>